<dbReference type="AlphaFoldDB" id="A0A4R6G658"/>
<dbReference type="SUPFAM" id="SSF53448">
    <property type="entry name" value="Nucleotide-diphospho-sugar transferases"/>
    <property type="match status" value="1"/>
</dbReference>
<keyword evidence="2" id="KW-0808">Transferase</keyword>
<dbReference type="EMBL" id="SNWF01000005">
    <property type="protein sequence ID" value="TDN90019.1"/>
    <property type="molecule type" value="Genomic_DNA"/>
</dbReference>
<keyword evidence="3" id="KW-1185">Reference proteome</keyword>
<evidence type="ECO:0000259" key="1">
    <source>
        <dbReference type="Pfam" id="PF00535"/>
    </source>
</evidence>
<dbReference type="PANTHER" id="PTHR43685:SF2">
    <property type="entry name" value="GLYCOSYLTRANSFERASE 2-LIKE DOMAIN-CONTAINING PROTEIN"/>
    <property type="match status" value="1"/>
</dbReference>
<name>A0A4R6G658_9BURK</name>
<accession>A0A4R6G658</accession>
<dbReference type="PANTHER" id="PTHR43685">
    <property type="entry name" value="GLYCOSYLTRANSFERASE"/>
    <property type="match status" value="1"/>
</dbReference>
<dbReference type="Pfam" id="PF00535">
    <property type="entry name" value="Glycos_transf_2"/>
    <property type="match status" value="1"/>
</dbReference>
<dbReference type="Gene3D" id="3.90.550.10">
    <property type="entry name" value="Spore Coat Polysaccharide Biosynthesis Protein SpsA, Chain A"/>
    <property type="match status" value="1"/>
</dbReference>
<comment type="caution">
    <text evidence="2">The sequence shown here is derived from an EMBL/GenBank/DDBJ whole genome shotgun (WGS) entry which is preliminary data.</text>
</comment>
<proteinExistence type="predicted"/>
<reference evidence="2 3" key="1">
    <citation type="submission" date="2019-03" db="EMBL/GenBank/DDBJ databases">
        <title>Genomic Encyclopedia of Type Strains, Phase IV (KMG-IV): sequencing the most valuable type-strain genomes for metagenomic binning, comparative biology and taxonomic classification.</title>
        <authorList>
            <person name="Goeker M."/>
        </authorList>
    </citation>
    <scope>NUCLEOTIDE SEQUENCE [LARGE SCALE GENOMIC DNA]</scope>
    <source>
        <strain evidence="2 3">DSM 18555</strain>
    </source>
</reference>
<dbReference type="GO" id="GO:0016740">
    <property type="term" value="F:transferase activity"/>
    <property type="evidence" value="ECO:0007669"/>
    <property type="project" value="UniProtKB-KW"/>
</dbReference>
<dbReference type="CDD" id="cd04196">
    <property type="entry name" value="GT_2_like_d"/>
    <property type="match status" value="1"/>
</dbReference>
<dbReference type="InterPro" id="IPR050834">
    <property type="entry name" value="Glycosyltransf_2"/>
</dbReference>
<dbReference type="InterPro" id="IPR029044">
    <property type="entry name" value="Nucleotide-diphossugar_trans"/>
</dbReference>
<organism evidence="2 3">
    <name type="scientific">Herminiimonas fonticola</name>
    <dbReference type="NCBI Taxonomy" id="303380"/>
    <lineage>
        <taxon>Bacteria</taxon>
        <taxon>Pseudomonadati</taxon>
        <taxon>Pseudomonadota</taxon>
        <taxon>Betaproteobacteria</taxon>
        <taxon>Burkholderiales</taxon>
        <taxon>Oxalobacteraceae</taxon>
        <taxon>Herminiimonas</taxon>
    </lineage>
</organism>
<feature type="domain" description="Glycosyltransferase 2-like" evidence="1">
    <location>
        <begin position="8"/>
        <end position="147"/>
    </location>
</feature>
<evidence type="ECO:0000313" key="3">
    <source>
        <dbReference type="Proteomes" id="UP000294737"/>
    </source>
</evidence>
<dbReference type="OrthoDB" id="9816564at2"/>
<protein>
    <submittedName>
        <fullName evidence="2">Glycosyltransferase involved in cell wall biosynthesis</fullName>
    </submittedName>
</protein>
<evidence type="ECO:0000313" key="2">
    <source>
        <dbReference type="EMBL" id="TDN90019.1"/>
    </source>
</evidence>
<dbReference type="RefSeq" id="WP_112992091.1">
    <property type="nucleotide sequence ID" value="NZ_PTLZ01000002.1"/>
</dbReference>
<gene>
    <name evidence="2" type="ORF">EV677_2090</name>
</gene>
<dbReference type="Proteomes" id="UP000294737">
    <property type="component" value="Unassembled WGS sequence"/>
</dbReference>
<sequence length="304" mass="35170">MKLTPTVVLLATYNGEKYLVDFLESLCRQSEKNFKVIVRDDGSTDNTLHILESYQDKLQIEIMESVKRLGPAFSFLELLKCCGDQFDFYFFADQDDYWHASKIERAIDKLASCKNGVGLYCSRLEYVDQNLAHINYSRIPEEISFENALVENIATGCTVAINGAARRLIIDNPPMQLIMHDWWFYIVVVAFGKVIYDPFPSIKYRQHGNNTIGAATNIVQDFKRRLRRFIRSDGGIFGIAKQAIELKRCFSSAFEKKQLRLVNSIIDGKDCIPKRVSLAFFSKFVRQRWFDTFILRVLFLTGRF</sequence>
<dbReference type="InterPro" id="IPR001173">
    <property type="entry name" value="Glyco_trans_2-like"/>
</dbReference>